<feature type="non-terminal residue" evidence="1">
    <location>
        <position position="88"/>
    </location>
</feature>
<name>A0ABN9FYP5_9NEOB</name>
<evidence type="ECO:0000313" key="1">
    <source>
        <dbReference type="EMBL" id="CAI9601568.1"/>
    </source>
</evidence>
<keyword evidence="2" id="KW-1185">Reference proteome</keyword>
<gene>
    <name evidence="1" type="ORF">SPARVUS_LOCUS12999065</name>
</gene>
<accession>A0ABN9FYP5</accession>
<proteinExistence type="predicted"/>
<organism evidence="1 2">
    <name type="scientific">Staurois parvus</name>
    <dbReference type="NCBI Taxonomy" id="386267"/>
    <lineage>
        <taxon>Eukaryota</taxon>
        <taxon>Metazoa</taxon>
        <taxon>Chordata</taxon>
        <taxon>Craniata</taxon>
        <taxon>Vertebrata</taxon>
        <taxon>Euteleostomi</taxon>
        <taxon>Amphibia</taxon>
        <taxon>Batrachia</taxon>
        <taxon>Anura</taxon>
        <taxon>Neobatrachia</taxon>
        <taxon>Ranoidea</taxon>
        <taxon>Ranidae</taxon>
        <taxon>Staurois</taxon>
    </lineage>
</organism>
<protein>
    <submittedName>
        <fullName evidence="1">Uncharacterized protein</fullName>
    </submittedName>
</protein>
<evidence type="ECO:0000313" key="2">
    <source>
        <dbReference type="Proteomes" id="UP001162483"/>
    </source>
</evidence>
<dbReference type="Proteomes" id="UP001162483">
    <property type="component" value="Unassembled WGS sequence"/>
</dbReference>
<comment type="caution">
    <text evidence="1">The sequence shown here is derived from an EMBL/GenBank/DDBJ whole genome shotgun (WGS) entry which is preliminary data.</text>
</comment>
<dbReference type="EMBL" id="CATNWA010017581">
    <property type="protein sequence ID" value="CAI9601568.1"/>
    <property type="molecule type" value="Genomic_DNA"/>
</dbReference>
<sequence length="88" mass="9710">MISVAHQCPSVWPIVLMNAGYQCLLSAGYQCPSVLHISAVYQCPSVWPIVLMNAGCQCLLSAGYQCPSVQPHQRSSVKEKNHLFTNLY</sequence>
<reference evidence="1" key="1">
    <citation type="submission" date="2023-05" db="EMBL/GenBank/DDBJ databases">
        <authorList>
            <person name="Stuckert A."/>
        </authorList>
    </citation>
    <scope>NUCLEOTIDE SEQUENCE</scope>
</reference>